<dbReference type="Gene3D" id="2.160.10.10">
    <property type="entry name" value="Hexapeptide repeat proteins"/>
    <property type="match status" value="1"/>
</dbReference>
<evidence type="ECO:0000313" key="12">
    <source>
        <dbReference type="Proteomes" id="UP000695000"/>
    </source>
</evidence>
<dbReference type="InterPro" id="IPR056818">
    <property type="entry name" value="GlmU/GlgC-like_hexapep"/>
</dbReference>
<dbReference type="InterPro" id="IPR051960">
    <property type="entry name" value="eIF2B_gamma"/>
</dbReference>
<dbReference type="PANTHER" id="PTHR45989:SF1">
    <property type="entry name" value="TRANSLATION INITIATION FACTOR EIF-2B SUBUNIT GAMMA"/>
    <property type="match status" value="1"/>
</dbReference>
<keyword evidence="5" id="KW-0648">Protein biosynthesis</keyword>
<dbReference type="CDD" id="cd04652">
    <property type="entry name" value="LbH_eIF2B_gamma_C"/>
    <property type="match status" value="1"/>
</dbReference>
<sequence length="455" mass="51145">MTVPQEFQAVILAAGKGSRMPELTAEKPKCILPIGGKPLVWYPLFKLQQLGFTETIMIVCESQKQDIQAALDKTNLTIKIDYVSITNSDEMGTADSIRLLKDRIKSDLVIASCDLITNADLSKVLSLYRKNNASICSLMFNPGKCETVVVPGPKSKYKPERDLIGVDSQTSRLVFLASASDFEQDVSLPRLLFKKHTDMTMYSNLIDSHFYVMRNWVYKYLLQENTKSTLKGEFLPHIIKKQLLKPVTHADTNMSIVNTKDVNDIFHLINDNPLNASIRKANSFNDHHGDSKEMYHGDLIRCYAHIADSDTFGVRVNTLQSFWGTNAKIMDNWQKITGIEKLTMVDEKAEVKSNQIDKTFVWDSSVLSEKTSFKNSIIGSNTKVNSFSRVFNSIVMNNVVISEKVALENCIVCNGAVIETQCTLKGCIIGSNHTVNQGEERTNEVLTDSDRFMEL</sequence>
<dbReference type="SUPFAM" id="SSF53448">
    <property type="entry name" value="Nucleotide-diphospho-sugar transferases"/>
    <property type="match status" value="1"/>
</dbReference>
<keyword evidence="3" id="KW-0963">Cytoplasm</keyword>
<feature type="domain" description="Nucleotidyl transferase" evidence="10">
    <location>
        <begin position="9"/>
        <end position="138"/>
    </location>
</feature>
<dbReference type="CDD" id="cd04198">
    <property type="entry name" value="eIF-2B_gamma_N"/>
    <property type="match status" value="1"/>
</dbReference>
<evidence type="ECO:0000259" key="11">
    <source>
        <dbReference type="Pfam" id="PF24894"/>
    </source>
</evidence>
<protein>
    <recommendedName>
        <fullName evidence="6">Translation initiation factor eIF2B subunit gamma</fullName>
    </recommendedName>
    <alternativeName>
        <fullName evidence="7">eIF2B GDP-GTP exchange factor subunit gamma</fullName>
    </alternativeName>
</protein>
<comment type="subcellular location">
    <subcellularLocation>
        <location evidence="1">Cytoplasm</location>
        <location evidence="1">Cytosol</location>
    </subcellularLocation>
</comment>
<dbReference type="Pfam" id="PF24894">
    <property type="entry name" value="Hexapep_GlmU"/>
    <property type="match status" value="1"/>
</dbReference>
<keyword evidence="12" id="KW-1185">Reference proteome</keyword>
<comment type="function">
    <text evidence="8">Acts as a component of the translation initiation factor 2B (eIF2B) complex, which catalyzes the exchange of GDP for GTP on the eukaryotic initiation factor 2 (eIF2) complex gamma subunit. Its guanine nucleotide exchange factor activity is repressed when bound to eIF2 complex phosphorylated on the alpha subunit, thereby limiting the amount of methionyl-initiator methionine tRNA available to the ribosome and consequently global translation is repressed.</text>
</comment>
<comment type="similarity">
    <text evidence="2">Belongs to the eIF-2B gamma/epsilon subunits family.</text>
</comment>
<feature type="domain" description="Glucose-1-phosphate adenylyltransferase/Bifunctional protein GlmU-like C-terminal hexapeptide" evidence="11">
    <location>
        <begin position="352"/>
        <end position="422"/>
    </location>
</feature>
<evidence type="ECO:0000256" key="8">
    <source>
        <dbReference type="ARBA" id="ARBA00045373"/>
    </source>
</evidence>
<dbReference type="GeneID" id="108558951"/>
<dbReference type="GO" id="GO:0003743">
    <property type="term" value="F:translation initiation factor activity"/>
    <property type="evidence" value="ECO:0007669"/>
    <property type="project" value="UniProtKB-KW"/>
</dbReference>
<evidence type="ECO:0000256" key="2">
    <source>
        <dbReference type="ARBA" id="ARBA00007878"/>
    </source>
</evidence>
<keyword evidence="4 13" id="KW-0396">Initiation factor</keyword>
<evidence type="ECO:0000256" key="4">
    <source>
        <dbReference type="ARBA" id="ARBA00022540"/>
    </source>
</evidence>
<gene>
    <name evidence="13" type="primary">LOC108558951</name>
</gene>
<organism evidence="12 13">
    <name type="scientific">Nicrophorus vespilloides</name>
    <name type="common">Boreal carrion beetle</name>
    <dbReference type="NCBI Taxonomy" id="110193"/>
    <lineage>
        <taxon>Eukaryota</taxon>
        <taxon>Metazoa</taxon>
        <taxon>Ecdysozoa</taxon>
        <taxon>Arthropoda</taxon>
        <taxon>Hexapoda</taxon>
        <taxon>Insecta</taxon>
        <taxon>Pterygota</taxon>
        <taxon>Neoptera</taxon>
        <taxon>Endopterygota</taxon>
        <taxon>Coleoptera</taxon>
        <taxon>Polyphaga</taxon>
        <taxon>Staphyliniformia</taxon>
        <taxon>Silphidae</taxon>
        <taxon>Nicrophorinae</taxon>
        <taxon>Nicrophorus</taxon>
    </lineage>
</organism>
<proteinExistence type="inferred from homology"/>
<evidence type="ECO:0000259" key="10">
    <source>
        <dbReference type="Pfam" id="PF00483"/>
    </source>
</evidence>
<evidence type="ECO:0000256" key="7">
    <source>
        <dbReference type="ARBA" id="ARBA00044229"/>
    </source>
</evidence>
<evidence type="ECO:0000256" key="9">
    <source>
        <dbReference type="ARBA" id="ARBA00046432"/>
    </source>
</evidence>
<dbReference type="Pfam" id="PF00483">
    <property type="entry name" value="NTP_transferase"/>
    <property type="match status" value="1"/>
</dbReference>
<dbReference type="InterPro" id="IPR029044">
    <property type="entry name" value="Nucleotide-diphossugar_trans"/>
</dbReference>
<dbReference type="Gene3D" id="3.90.550.10">
    <property type="entry name" value="Spore Coat Polysaccharide Biosynthesis Protein SpsA, Chain A"/>
    <property type="match status" value="1"/>
</dbReference>
<evidence type="ECO:0000256" key="1">
    <source>
        <dbReference type="ARBA" id="ARBA00004514"/>
    </source>
</evidence>
<dbReference type="InterPro" id="IPR005835">
    <property type="entry name" value="NTP_transferase_dom"/>
</dbReference>
<evidence type="ECO:0000256" key="6">
    <source>
        <dbReference type="ARBA" id="ARBA00044196"/>
    </source>
</evidence>
<evidence type="ECO:0000256" key="3">
    <source>
        <dbReference type="ARBA" id="ARBA00022490"/>
    </source>
</evidence>
<evidence type="ECO:0000313" key="13">
    <source>
        <dbReference type="RefSeq" id="XP_017771539.1"/>
    </source>
</evidence>
<reference evidence="13" key="1">
    <citation type="submission" date="2025-08" db="UniProtKB">
        <authorList>
            <consortium name="RefSeq"/>
        </authorList>
    </citation>
    <scope>IDENTIFICATION</scope>
    <source>
        <tissue evidence="13">Whole Larva</tissue>
    </source>
</reference>
<dbReference type="Proteomes" id="UP000695000">
    <property type="component" value="Unplaced"/>
</dbReference>
<name>A0ABM1MAD9_NICVS</name>
<comment type="subunit">
    <text evidence="9">Component of the translation initiation factor 2B (eIF2B) complex which is a heterodecamer of two sets of five different subunits: alpha, beta, gamma, delta and epsilon. Subunits alpha, beta and delta comprise a regulatory subcomplex and subunits epsilon and gamma comprise a catalytic subcomplex. Within the complex, the hexameric regulatory complex resides at the center, with the two heterodimeric catalytic subcomplexes bound on opposite sides.</text>
</comment>
<dbReference type="PANTHER" id="PTHR45989">
    <property type="entry name" value="TRANSLATION INITIATION FACTOR EIF-2B SUBUNIT GAMMA"/>
    <property type="match status" value="1"/>
</dbReference>
<accession>A0ABM1MAD9</accession>
<evidence type="ECO:0000256" key="5">
    <source>
        <dbReference type="ARBA" id="ARBA00022917"/>
    </source>
</evidence>
<dbReference type="RefSeq" id="XP_017771539.1">
    <property type="nucleotide sequence ID" value="XM_017916050.1"/>
</dbReference>